<feature type="transmembrane region" description="Helical" evidence="5">
    <location>
        <begin position="116"/>
        <end position="139"/>
    </location>
</feature>
<organism evidence="7 8">
    <name type="scientific">Corynebacterium pyruviciproducens ATCC BAA-1742</name>
    <dbReference type="NCBI Taxonomy" id="1125779"/>
    <lineage>
        <taxon>Bacteria</taxon>
        <taxon>Bacillati</taxon>
        <taxon>Actinomycetota</taxon>
        <taxon>Actinomycetes</taxon>
        <taxon>Mycobacteriales</taxon>
        <taxon>Corynebacteriaceae</taxon>
        <taxon>Corynebacterium</taxon>
    </lineage>
</organism>
<dbReference type="PROSITE" id="PS50850">
    <property type="entry name" value="MFS"/>
    <property type="match status" value="1"/>
</dbReference>
<evidence type="ECO:0000256" key="2">
    <source>
        <dbReference type="ARBA" id="ARBA00022692"/>
    </source>
</evidence>
<evidence type="ECO:0000313" key="8">
    <source>
        <dbReference type="Proteomes" id="UP000014408"/>
    </source>
</evidence>
<protein>
    <recommendedName>
        <fullName evidence="6">Major facilitator superfamily (MFS) profile domain-containing protein</fullName>
    </recommendedName>
</protein>
<dbReference type="InterPro" id="IPR020846">
    <property type="entry name" value="MFS_dom"/>
</dbReference>
<dbReference type="Pfam" id="PF00083">
    <property type="entry name" value="Sugar_tr"/>
    <property type="match status" value="1"/>
</dbReference>
<comment type="subcellular location">
    <subcellularLocation>
        <location evidence="1">Cell membrane</location>
        <topology evidence="1">Multi-pass membrane protein</topology>
    </subcellularLocation>
</comment>
<dbReference type="HOGENOM" id="CLU_001265_46_6_11"/>
<dbReference type="Gene3D" id="1.20.1250.20">
    <property type="entry name" value="MFS general substrate transporter like domains"/>
    <property type="match status" value="1"/>
</dbReference>
<comment type="caution">
    <text evidence="7">The sequence shown here is derived from an EMBL/GenBank/DDBJ whole genome shotgun (WGS) entry which is preliminary data.</text>
</comment>
<dbReference type="AlphaFoldDB" id="S2ZKI2"/>
<keyword evidence="3 5" id="KW-1133">Transmembrane helix</keyword>
<evidence type="ECO:0000256" key="3">
    <source>
        <dbReference type="ARBA" id="ARBA00022989"/>
    </source>
</evidence>
<evidence type="ECO:0000256" key="1">
    <source>
        <dbReference type="ARBA" id="ARBA00004651"/>
    </source>
</evidence>
<dbReference type="CDD" id="cd17316">
    <property type="entry name" value="MFS_SV2_like"/>
    <property type="match status" value="1"/>
</dbReference>
<sequence length="454" mass="48343">MEHQSHALTAYEQLDERALTGNQKSLIGLVVVGNLAEYFDMFLIGFVVALLTQPWHLTGGEAGFILACAGLGNVLGAIVWGRLADIIGRKKSYMWCVIMFVSCTALTLAVPERGWFVLGLLRIGVGIGVGGLNISSIPYIQEFVPTRRRGLLAGLGSTFIPAGLFLGSLAQKAAGENWRVLIVLGCVPIVLLFWLAAVPESPRFLVLKGRTDAARDALAWAMDMERDEVGALPTYARPQRGAGKAAYRELITKHWVSLLLVVIGTFSFILGATTIQSWGQTLLKDGFGYSVSTIASLMMIASLLDIIGRVGAAFLADIIGRKIVLFAWGILAAGGCALATVAIHPDDGVTFFIAVCIILMFGDGAFGILNSHGAEQFPTSIRSTGLGLGYGLGATAKIVGPALLGWLIGDQSVAGDMSLDIIRPAFTFYGACLLVGAVTYLFTKDKKGVRLDED</sequence>
<gene>
    <name evidence="7" type="ORF">HMPREF1219_00450</name>
</gene>
<dbReference type="EMBL" id="ATBY01000007">
    <property type="protein sequence ID" value="EPD70522.1"/>
    <property type="molecule type" value="Genomic_DNA"/>
</dbReference>
<dbReference type="RefSeq" id="WP_016457369.1">
    <property type="nucleotide sequence ID" value="NZ_KE150446.1"/>
</dbReference>
<dbReference type="PANTHER" id="PTHR23508">
    <property type="entry name" value="CARBOXYLIC ACID TRANSPORTER PROTEIN HOMOLOG"/>
    <property type="match status" value="1"/>
</dbReference>
<evidence type="ECO:0000313" key="7">
    <source>
        <dbReference type="EMBL" id="EPD70522.1"/>
    </source>
</evidence>
<feature type="transmembrane region" description="Helical" evidence="5">
    <location>
        <begin position="26"/>
        <end position="50"/>
    </location>
</feature>
<feature type="domain" description="Major facilitator superfamily (MFS) profile" evidence="6">
    <location>
        <begin position="26"/>
        <end position="448"/>
    </location>
</feature>
<dbReference type="PROSITE" id="PS00216">
    <property type="entry name" value="SUGAR_TRANSPORT_1"/>
    <property type="match status" value="1"/>
</dbReference>
<dbReference type="SUPFAM" id="SSF103473">
    <property type="entry name" value="MFS general substrate transporter"/>
    <property type="match status" value="1"/>
</dbReference>
<keyword evidence="4 5" id="KW-0472">Membrane</keyword>
<dbReference type="STRING" id="1125779.HMPREF1219_00450"/>
<reference evidence="7 8" key="1">
    <citation type="submission" date="2013-05" db="EMBL/GenBank/DDBJ databases">
        <title>The Genome Sequence of Corynebacterium pyruviciproducens 1773O (ATCC BAA-1742).</title>
        <authorList>
            <consortium name="The Broad Institute Genomics Platform"/>
            <person name="Earl A."/>
            <person name="Ward D."/>
            <person name="Feldgarden M."/>
            <person name="Gevers D."/>
            <person name="Tong J."/>
            <person name="Walker B."/>
            <person name="Young S."/>
            <person name="Zeng Q."/>
            <person name="Gargeya S."/>
            <person name="Fitzgerald M."/>
            <person name="Haas B."/>
            <person name="Abouelleil A."/>
            <person name="Allen A.W."/>
            <person name="Alvarado L."/>
            <person name="Arachchi H.M."/>
            <person name="Berlin A.M."/>
            <person name="Chapman S.B."/>
            <person name="Gainer-Dewar J."/>
            <person name="Goldberg J."/>
            <person name="Griggs A."/>
            <person name="Gujja S."/>
            <person name="Hansen M."/>
            <person name="Howarth C."/>
            <person name="Imamovic A."/>
            <person name="Ireland A."/>
            <person name="Larimer J."/>
            <person name="McCowan C."/>
            <person name="Murphy C."/>
            <person name="Pearson M."/>
            <person name="Poon T.W."/>
            <person name="Priest M."/>
            <person name="Roberts A."/>
            <person name="Saif S."/>
            <person name="Shea T."/>
            <person name="Sisk P."/>
            <person name="Sykes S."/>
            <person name="Wortman J."/>
            <person name="Nusbaum C."/>
            <person name="Birren B."/>
        </authorList>
    </citation>
    <scope>NUCLEOTIDE SEQUENCE [LARGE SCALE GENOMIC DNA]</scope>
    <source>
        <strain evidence="7 8">ATCC BAA-1742</strain>
    </source>
</reference>
<feature type="transmembrane region" description="Helical" evidence="5">
    <location>
        <begin position="62"/>
        <end position="80"/>
    </location>
</feature>
<evidence type="ECO:0000256" key="4">
    <source>
        <dbReference type="ARBA" id="ARBA00023136"/>
    </source>
</evidence>
<dbReference type="GO" id="GO:0005886">
    <property type="term" value="C:plasma membrane"/>
    <property type="evidence" value="ECO:0007669"/>
    <property type="project" value="UniProtKB-SubCell"/>
</dbReference>
<dbReference type="InterPro" id="IPR036259">
    <property type="entry name" value="MFS_trans_sf"/>
</dbReference>
<feature type="transmembrane region" description="Helical" evidence="5">
    <location>
        <begin position="390"/>
        <end position="409"/>
    </location>
</feature>
<proteinExistence type="predicted"/>
<dbReference type="PATRIC" id="fig|1125779.3.peg.436"/>
<keyword evidence="2 5" id="KW-0812">Transmembrane</keyword>
<dbReference type="PANTHER" id="PTHR23508:SF10">
    <property type="entry name" value="CARBOXYLIC ACID TRANSPORTER PROTEIN HOMOLOG"/>
    <property type="match status" value="1"/>
</dbReference>
<feature type="transmembrane region" description="Helical" evidence="5">
    <location>
        <begin position="421"/>
        <end position="442"/>
    </location>
</feature>
<dbReference type="GO" id="GO:0046943">
    <property type="term" value="F:carboxylic acid transmembrane transporter activity"/>
    <property type="evidence" value="ECO:0007669"/>
    <property type="project" value="TreeGrafter"/>
</dbReference>
<dbReference type="Proteomes" id="UP000014408">
    <property type="component" value="Unassembled WGS sequence"/>
</dbReference>
<feature type="transmembrane region" description="Helical" evidence="5">
    <location>
        <begin position="151"/>
        <end position="171"/>
    </location>
</feature>
<accession>S2ZKI2</accession>
<dbReference type="InterPro" id="IPR005828">
    <property type="entry name" value="MFS_sugar_transport-like"/>
</dbReference>
<feature type="transmembrane region" description="Helical" evidence="5">
    <location>
        <begin position="92"/>
        <end position="110"/>
    </location>
</feature>
<dbReference type="eggNOG" id="COG2814">
    <property type="taxonomic scope" value="Bacteria"/>
</dbReference>
<feature type="transmembrane region" description="Helical" evidence="5">
    <location>
        <begin position="287"/>
        <end position="311"/>
    </location>
</feature>
<evidence type="ECO:0000256" key="5">
    <source>
        <dbReference type="SAM" id="Phobius"/>
    </source>
</evidence>
<dbReference type="InterPro" id="IPR005829">
    <property type="entry name" value="Sugar_transporter_CS"/>
</dbReference>
<name>S2ZKI2_9CORY</name>
<keyword evidence="8" id="KW-1185">Reference proteome</keyword>
<feature type="transmembrane region" description="Helical" evidence="5">
    <location>
        <begin position="349"/>
        <end position="369"/>
    </location>
</feature>
<evidence type="ECO:0000259" key="6">
    <source>
        <dbReference type="PROSITE" id="PS50850"/>
    </source>
</evidence>
<feature type="transmembrane region" description="Helical" evidence="5">
    <location>
        <begin position="323"/>
        <end position="343"/>
    </location>
</feature>
<feature type="transmembrane region" description="Helical" evidence="5">
    <location>
        <begin position="177"/>
        <end position="198"/>
    </location>
</feature>
<feature type="transmembrane region" description="Helical" evidence="5">
    <location>
        <begin position="255"/>
        <end position="275"/>
    </location>
</feature>